<dbReference type="Ensembl" id="ENSAMXT00005022133.1">
    <property type="protein sequence ID" value="ENSAMXP00005020026.1"/>
    <property type="gene ID" value="ENSAMXG00005010384.1"/>
</dbReference>
<dbReference type="Proteomes" id="UP000694621">
    <property type="component" value="Unplaced"/>
</dbReference>
<dbReference type="AlphaFoldDB" id="A0A8B9JDR5"/>
<dbReference type="OrthoDB" id="8839443at2759"/>
<organism evidence="1 2">
    <name type="scientific">Astyanax mexicanus</name>
    <name type="common">Blind cave fish</name>
    <name type="synonym">Astyanax fasciatus mexicanus</name>
    <dbReference type="NCBI Taxonomy" id="7994"/>
    <lineage>
        <taxon>Eukaryota</taxon>
        <taxon>Metazoa</taxon>
        <taxon>Chordata</taxon>
        <taxon>Craniata</taxon>
        <taxon>Vertebrata</taxon>
        <taxon>Euteleostomi</taxon>
        <taxon>Actinopterygii</taxon>
        <taxon>Neopterygii</taxon>
        <taxon>Teleostei</taxon>
        <taxon>Ostariophysi</taxon>
        <taxon>Characiformes</taxon>
        <taxon>Characoidei</taxon>
        <taxon>Acestrorhamphidae</taxon>
        <taxon>Acestrorhamphinae</taxon>
        <taxon>Astyanax</taxon>
    </lineage>
</organism>
<sequence length="61" mass="6532">MRTRVLTILSFSEGNSKTHLSLESIRSSGFKMLTIASKSAALGGAKMVCTMNLCLLFSFGS</sequence>
<evidence type="ECO:0000313" key="2">
    <source>
        <dbReference type="Proteomes" id="UP000694621"/>
    </source>
</evidence>
<protein>
    <submittedName>
        <fullName evidence="1">Uncharacterized protein</fullName>
    </submittedName>
</protein>
<proteinExistence type="predicted"/>
<evidence type="ECO:0000313" key="1">
    <source>
        <dbReference type="Ensembl" id="ENSAMXP00005020026.1"/>
    </source>
</evidence>
<accession>A0A8B9JDR5</accession>
<name>A0A8B9JDR5_ASTMX</name>
<reference evidence="1" key="1">
    <citation type="submission" date="2025-08" db="UniProtKB">
        <authorList>
            <consortium name="Ensembl"/>
        </authorList>
    </citation>
    <scope>IDENTIFICATION</scope>
</reference>